<feature type="region of interest" description="Disordered" evidence="2">
    <location>
        <begin position="1"/>
        <end position="21"/>
    </location>
</feature>
<dbReference type="Ensembl" id="ENSPNYT00000011509.1">
    <property type="protein sequence ID" value="ENSPNYP00000011238.1"/>
    <property type="gene ID" value="ENSPNYG00000008491.1"/>
</dbReference>
<feature type="coiled-coil region" evidence="1">
    <location>
        <begin position="895"/>
        <end position="963"/>
    </location>
</feature>
<dbReference type="STRING" id="303518.ENSPNYP00000011238"/>
<dbReference type="Pfam" id="PF15742">
    <property type="entry name" value="DUF4686"/>
    <property type="match status" value="1"/>
</dbReference>
<accession>A0A3B4FND3</accession>
<keyword evidence="1" id="KW-0175">Coiled coil</keyword>
<dbReference type="InterPro" id="IPR031476">
    <property type="entry name" value="DUF4686"/>
</dbReference>
<feature type="coiled-coil region" evidence="1">
    <location>
        <begin position="425"/>
        <end position="830"/>
    </location>
</feature>
<dbReference type="GeneTree" id="ENSGT00940000165031"/>
<dbReference type="PANTHER" id="PTHR34479:SF1">
    <property type="entry name" value="COILED-COIL DOMAIN-CONTAINING PROTEIN 30"/>
    <property type="match status" value="1"/>
</dbReference>
<dbReference type="PANTHER" id="PTHR34479">
    <property type="entry name" value="COILED-COIL DOMAIN-CONTAINING PROTEIN 30"/>
    <property type="match status" value="1"/>
</dbReference>
<feature type="coiled-coil region" evidence="1">
    <location>
        <begin position="31"/>
        <end position="104"/>
    </location>
</feature>
<evidence type="ECO:0000256" key="2">
    <source>
        <dbReference type="SAM" id="MobiDB-lite"/>
    </source>
</evidence>
<organism evidence="3">
    <name type="scientific">Pundamilia nyererei</name>
    <dbReference type="NCBI Taxonomy" id="303518"/>
    <lineage>
        <taxon>Eukaryota</taxon>
        <taxon>Metazoa</taxon>
        <taxon>Chordata</taxon>
        <taxon>Craniata</taxon>
        <taxon>Vertebrata</taxon>
        <taxon>Euteleostomi</taxon>
        <taxon>Actinopterygii</taxon>
        <taxon>Neopterygii</taxon>
        <taxon>Teleostei</taxon>
        <taxon>Neoteleostei</taxon>
        <taxon>Acanthomorphata</taxon>
        <taxon>Ovalentaria</taxon>
        <taxon>Cichlomorphae</taxon>
        <taxon>Cichliformes</taxon>
        <taxon>Cichlidae</taxon>
        <taxon>African cichlids</taxon>
        <taxon>Pseudocrenilabrinae</taxon>
        <taxon>Haplochromini</taxon>
        <taxon>Pundamilia</taxon>
    </lineage>
</organism>
<protein>
    <submittedName>
        <fullName evidence="3">Coiled-coil domain-containing protein 30-like</fullName>
    </submittedName>
</protein>
<dbReference type="AlphaFoldDB" id="A0A3B4FND3"/>
<evidence type="ECO:0000256" key="1">
    <source>
        <dbReference type="SAM" id="Coils"/>
    </source>
</evidence>
<proteinExistence type="predicted"/>
<dbReference type="InterPro" id="IPR052825">
    <property type="entry name" value="CCD-Prefoldin_beta-like"/>
</dbReference>
<evidence type="ECO:0000313" key="3">
    <source>
        <dbReference type="Ensembl" id="ENSPNYP00000011238.1"/>
    </source>
</evidence>
<feature type="compositionally biased region" description="Basic and acidic residues" evidence="2">
    <location>
        <begin position="1"/>
        <end position="11"/>
    </location>
</feature>
<name>A0A3B4FND3_9CICH</name>
<feature type="compositionally biased region" description="Basic and acidic residues" evidence="2">
    <location>
        <begin position="183"/>
        <end position="199"/>
    </location>
</feature>
<sequence length="974" mass="113334">ELDKISRRLQEDGLSPGANGEEKQCHLWQQLLNSEAKLHAATQEVQTLRVQQANEMKELESYVAHIRGLLEEREGLAAEYERHNEQLQHELHQIQHQLSKELAEMLAQEDLVEMGLTSPSEIVAYLLVERATLLERLEATERRLESQSLSVNLKEVDHQQSPWKKLFGLRRSGQSKHSINPAHSEEISQERNERQRLERDLEEASRRLAMAHQDIRRLTNELDASELQGTVQEVENLRKEVENLKHSDVMKLQQAKEQNDKLDAENRALRDRVRILESEKKNLLDQKDLQRQLQRLRKEHEELEERNEELEALLGEAQNASKEERHRHEGELEGLRRRSGQESLAMLEARLTEEKDWRKQLELDLSAAQAALKKEKEALQISERERNKLRLENNSLHIECQQGKTLIKSLTQVKVEKTLLEEKQVSQMERAYSRLQGELQCYKDSKQTQEEMKENMLHVSQLQEQADQLTAELSSLQTAHNSLDEMASERMQTAELQARLSSSVQEKLAAEGKQERLELEIQRLVKQLQWHQDQLSELSDLQNKLEKERQQGLEHKMALEAQVNEAQAHIKSQDSVLKQKTEEAKQMKQDLQRAQSLFTSAEKELRYEKEKNLDLKRHNTLLDQEKLKLSAEVKQVQTKLVQMEQKVTGQAAECEHQQQKIRQLELELARSSANRNATTSLQGDLQAERARLIAADKKVLELQQQLKSVQHQLRVEEARAGETNRLERESRDLSDALLALRAQQQEEKLLEQREEELQQQVRSLRHKEASLTRTNAELSHRVQQLDTRLSVLEAELSNAREEGKDSQASRQKLQEELLASQQDCKGLQDELQQVLLQLDVHVRKYNEKQSQHKTKLRQAKQVFLKSTEQRDSTIQKLENDLELASMLSQKDKERIQLVMEVNEKLLEEKRELVQKIIEAEEMGSKAMKTASTVQYVNLLEVENKQLQDETLKLSNQVSSLERALRNVQSLYSME</sequence>
<feature type="region of interest" description="Disordered" evidence="2">
    <location>
        <begin position="170"/>
        <end position="199"/>
    </location>
</feature>
<reference evidence="3" key="1">
    <citation type="submission" date="2023-09" db="UniProtKB">
        <authorList>
            <consortium name="Ensembl"/>
        </authorList>
    </citation>
    <scope>IDENTIFICATION</scope>
</reference>